<keyword evidence="1" id="KW-1133">Transmembrane helix</keyword>
<keyword evidence="1" id="KW-0812">Transmembrane</keyword>
<comment type="caution">
    <text evidence="2">The sequence shown here is derived from an EMBL/GenBank/DDBJ whole genome shotgun (WGS) entry which is preliminary data.</text>
</comment>
<protein>
    <submittedName>
        <fullName evidence="2">DUF1240 domain-containing protein</fullName>
    </submittedName>
</protein>
<proteinExistence type="predicted"/>
<dbReference type="Pfam" id="PF06836">
    <property type="entry name" value="DUF1240"/>
    <property type="match status" value="1"/>
</dbReference>
<feature type="transmembrane region" description="Helical" evidence="1">
    <location>
        <begin position="82"/>
        <end position="106"/>
    </location>
</feature>
<name>A0A8I0PZE5_MORMO</name>
<dbReference type="Proteomes" id="UP000650477">
    <property type="component" value="Unassembled WGS sequence"/>
</dbReference>
<keyword evidence="1" id="KW-0472">Membrane</keyword>
<dbReference type="RefSeq" id="WP_049241314.1">
    <property type="nucleotide sequence ID" value="NZ_CP032295.1"/>
</dbReference>
<evidence type="ECO:0000313" key="2">
    <source>
        <dbReference type="EMBL" id="MBE8611434.1"/>
    </source>
</evidence>
<evidence type="ECO:0000256" key="1">
    <source>
        <dbReference type="SAM" id="Phobius"/>
    </source>
</evidence>
<dbReference type="AlphaFoldDB" id="A0A8I0PZE5"/>
<dbReference type="InterPro" id="IPR010665">
    <property type="entry name" value="DUF1240"/>
</dbReference>
<organism evidence="2 3">
    <name type="scientific">Morganella morganii</name>
    <name type="common">Proteus morganii</name>
    <dbReference type="NCBI Taxonomy" id="582"/>
    <lineage>
        <taxon>Bacteria</taxon>
        <taxon>Pseudomonadati</taxon>
        <taxon>Pseudomonadota</taxon>
        <taxon>Gammaproteobacteria</taxon>
        <taxon>Enterobacterales</taxon>
        <taxon>Morganellaceae</taxon>
        <taxon>Morganella</taxon>
    </lineage>
</organism>
<dbReference type="EMBL" id="PKLF01000002">
    <property type="protein sequence ID" value="MBE8611434.1"/>
    <property type="molecule type" value="Genomic_DNA"/>
</dbReference>
<feature type="transmembrane region" description="Helical" evidence="1">
    <location>
        <begin position="12"/>
        <end position="34"/>
    </location>
</feature>
<evidence type="ECO:0000313" key="3">
    <source>
        <dbReference type="Proteomes" id="UP000650477"/>
    </source>
</evidence>
<sequence length="139" mass="16136">MDEPVKKKYNIAFTVLLLIVLSAVYIWLSVVYFSDYINKKDIIKVHIGQFFILSVPLLLYFASGSIMIFLNKEKFLKKHKFFKVLFYIFLSLAIFSFILLIIGPMYMDKKLISEGYIECPKASFRSSTVYVADTGLCKK</sequence>
<feature type="transmembrane region" description="Helical" evidence="1">
    <location>
        <begin position="46"/>
        <end position="70"/>
    </location>
</feature>
<gene>
    <name evidence="2" type="ORF">CYG68_03260</name>
</gene>
<reference evidence="2" key="1">
    <citation type="submission" date="2017-12" db="EMBL/GenBank/DDBJ databases">
        <title>Genome sequencing and analysis.</title>
        <authorList>
            <person name="Huang Y.-T."/>
        </authorList>
    </citation>
    <scope>NUCLEOTIDE SEQUENCE</scope>
    <source>
        <strain evidence="2">VGH116</strain>
    </source>
</reference>
<accession>A0A8I0PZE5</accession>